<keyword evidence="1" id="KW-0175">Coiled coil</keyword>
<feature type="compositionally biased region" description="Low complexity" evidence="2">
    <location>
        <begin position="215"/>
        <end position="230"/>
    </location>
</feature>
<evidence type="ECO:0000259" key="3">
    <source>
        <dbReference type="Pfam" id="PF09133"/>
    </source>
</evidence>
<name>A0AAN8GC37_TRICO</name>
<sequence length="1070" mass="122646">MVSLKTSRPQEQRISLRLWVFKFIDVEDIESFGVCVEGYRPSDDTATILRNWHSTAIERRISSSLLASRSGTLYELRGSIDKELAHQYGYPIGLVATFANGFPENWKSVLKEYFDVVKTTNLLNASHYFSMLARRRSLSTVRGHDQLQSDHLEERSSFTAPAIPFNTIIEESVQEKTLNSNIAYEDVHKEDTTGMSDSSIKFLARSPKKLPEAISELSSSGSSRSPQDLSVEPVSAEPASIQGPSIVELVSGTETRSDEPDRSALALVQVPPGVGRPFPLREDDDNAVELRYWSIRFAPFNQKGSDLGFPNFVILGTREGHPTQWQSSIVVRVESARILYTNSTKYRLVGEIDFIDCASAGFPKDFVATFLLGFPPDWRTQITRLYNSVFGHLVASQSMNEIKRNRDAETKHQLFEDGEEMENLQLPPSMSDLNVRRAKIHTQNPPLKDYNSYGRSKVHKKEAIVPVSEQPSSSVVRQSQSGRCIRTPLAEWAGQRVRYDGDGNVIGVEDVKTSTVHSKGVSSTLALSRHYGVLPSTMPRQFENYAKVSELEISRRPKRDRLEASATYRDNLEYENADRSRRHALPSSYDNEVPMLKHGSRSRKSQWEEDQIGRQLEEERLLLVEGARDLRKMQEKLRLLEQRIEEREAAWLRSKKKNLVDKRIPSRGQKEYCTVREREEKKRREKFEKEYMTCYGRTACQHDEDGKRYLEKRELERKRLEEEWARENEEISSESDEIDDYSWCEPVTKKKKPRPPRRFRKQSSPSEVSSSDNDEEKCAESRENHKRSSKSVAQKQKSWNKAELHRLKLALAAIRVVTDDDWEKVARSLGNIRTPESCKQAAMKRLKWEPPVDSSDLPLITSETVTARAGTIAYQHQTNEFTRKFMMGGGEQGDDFFKQYNVSLSESIADVADFGVDDSLLEVLRTPTDIVAQRKGPNRRQFFPEPVDDDDTPVRRRSSGVLMTTPTNSAQRERHDRYLHHIMNRGGQRNETSRLNYTRNTTRLDAFRNNLSTKKMNSFAGLHEDLENVAKMTSRASRIRDEELDNSDMELELDGNYSDFNDNFGARESE</sequence>
<feature type="region of interest" description="Disordered" evidence="2">
    <location>
        <begin position="747"/>
        <end position="797"/>
    </location>
</feature>
<evidence type="ECO:0000256" key="1">
    <source>
        <dbReference type="SAM" id="Coils"/>
    </source>
</evidence>
<dbReference type="Proteomes" id="UP001331761">
    <property type="component" value="Unassembled WGS sequence"/>
</dbReference>
<feature type="domain" description="SANTA" evidence="3">
    <location>
        <begin position="14"/>
        <end position="108"/>
    </location>
</feature>
<dbReference type="Pfam" id="PF09133">
    <property type="entry name" value="SANTA"/>
    <property type="match status" value="2"/>
</dbReference>
<evidence type="ECO:0000313" key="4">
    <source>
        <dbReference type="EMBL" id="KAK5981818.1"/>
    </source>
</evidence>
<feature type="compositionally biased region" description="Basic residues" evidence="2">
    <location>
        <begin position="749"/>
        <end position="761"/>
    </location>
</feature>
<organism evidence="4 5">
    <name type="scientific">Trichostrongylus colubriformis</name>
    <name type="common">Black scour worm</name>
    <dbReference type="NCBI Taxonomy" id="6319"/>
    <lineage>
        <taxon>Eukaryota</taxon>
        <taxon>Metazoa</taxon>
        <taxon>Ecdysozoa</taxon>
        <taxon>Nematoda</taxon>
        <taxon>Chromadorea</taxon>
        <taxon>Rhabditida</taxon>
        <taxon>Rhabditina</taxon>
        <taxon>Rhabditomorpha</taxon>
        <taxon>Strongyloidea</taxon>
        <taxon>Trichostrongylidae</taxon>
        <taxon>Trichostrongylus</taxon>
    </lineage>
</organism>
<proteinExistence type="predicted"/>
<dbReference type="Gene3D" id="1.10.10.60">
    <property type="entry name" value="Homeodomain-like"/>
    <property type="match status" value="1"/>
</dbReference>
<dbReference type="InterPro" id="IPR015216">
    <property type="entry name" value="SANTA"/>
</dbReference>
<dbReference type="CDD" id="cd00167">
    <property type="entry name" value="SANT"/>
    <property type="match status" value="1"/>
</dbReference>
<dbReference type="GO" id="GO:0000775">
    <property type="term" value="C:chromosome, centromeric region"/>
    <property type="evidence" value="ECO:0007669"/>
    <property type="project" value="TreeGrafter"/>
</dbReference>
<evidence type="ECO:0000313" key="5">
    <source>
        <dbReference type="Proteomes" id="UP001331761"/>
    </source>
</evidence>
<dbReference type="PANTHER" id="PTHR16124">
    <property type="entry name" value="MIS18-BINDING PROTEIN 1"/>
    <property type="match status" value="1"/>
</dbReference>
<feature type="region of interest" description="Disordered" evidence="2">
    <location>
        <begin position="939"/>
        <end position="958"/>
    </location>
</feature>
<reference evidence="4 5" key="1">
    <citation type="submission" date="2019-10" db="EMBL/GenBank/DDBJ databases">
        <title>Assembly and Annotation for the nematode Trichostrongylus colubriformis.</title>
        <authorList>
            <person name="Martin J."/>
        </authorList>
    </citation>
    <scope>NUCLEOTIDE SEQUENCE [LARGE SCALE GENOMIC DNA]</scope>
    <source>
        <strain evidence="4">G859</strain>
        <tissue evidence="4">Whole worm</tissue>
    </source>
</reference>
<feature type="coiled-coil region" evidence="1">
    <location>
        <begin position="623"/>
        <end position="650"/>
    </location>
</feature>
<dbReference type="InterPro" id="IPR039110">
    <property type="entry name" value="KNL2-like"/>
</dbReference>
<keyword evidence="5" id="KW-1185">Reference proteome</keyword>
<feature type="domain" description="SANTA" evidence="3">
    <location>
        <begin position="288"/>
        <end position="380"/>
    </location>
</feature>
<feature type="compositionally biased region" description="Low complexity" evidence="2">
    <location>
        <begin position="762"/>
        <end position="771"/>
    </location>
</feature>
<gene>
    <name evidence="4" type="ORF">GCK32_000343</name>
</gene>
<feature type="region of interest" description="Disordered" evidence="2">
    <location>
        <begin position="1041"/>
        <end position="1070"/>
    </location>
</feature>
<evidence type="ECO:0000256" key="2">
    <source>
        <dbReference type="SAM" id="MobiDB-lite"/>
    </source>
</evidence>
<protein>
    <recommendedName>
        <fullName evidence="3">SANTA domain-containing protein</fullName>
    </recommendedName>
</protein>
<accession>A0AAN8GC37</accession>
<feature type="region of interest" description="Disordered" evidence="2">
    <location>
        <begin position="213"/>
        <end position="246"/>
    </location>
</feature>
<comment type="caution">
    <text evidence="4">The sequence shown here is derived from an EMBL/GenBank/DDBJ whole genome shotgun (WGS) entry which is preliminary data.</text>
</comment>
<dbReference type="EMBL" id="WIXE01005871">
    <property type="protein sequence ID" value="KAK5981818.1"/>
    <property type="molecule type" value="Genomic_DNA"/>
</dbReference>
<dbReference type="AlphaFoldDB" id="A0AAN8GC37"/>
<feature type="coiled-coil region" evidence="1">
    <location>
        <begin position="710"/>
        <end position="737"/>
    </location>
</feature>
<dbReference type="PANTHER" id="PTHR16124:SF3">
    <property type="entry name" value="MIS18-BINDING PROTEIN 1"/>
    <property type="match status" value="1"/>
</dbReference>
<feature type="compositionally biased region" description="Acidic residues" evidence="2">
    <location>
        <begin position="1042"/>
        <end position="1053"/>
    </location>
</feature>
<feature type="region of interest" description="Disordered" evidence="2">
    <location>
        <begin position="574"/>
        <end position="610"/>
    </location>
</feature>
<dbReference type="InterPro" id="IPR001005">
    <property type="entry name" value="SANT/Myb"/>
</dbReference>